<evidence type="ECO:0000313" key="8">
    <source>
        <dbReference type="Ensembl" id="ENSGMOP00000057394.1"/>
    </source>
</evidence>
<dbReference type="GO" id="GO:0005912">
    <property type="term" value="C:adherens junction"/>
    <property type="evidence" value="ECO:0007669"/>
    <property type="project" value="TreeGrafter"/>
</dbReference>
<dbReference type="Gene3D" id="1.25.10.10">
    <property type="entry name" value="Leucine-rich Repeat Variant"/>
    <property type="match status" value="1"/>
</dbReference>
<evidence type="ECO:0000256" key="2">
    <source>
        <dbReference type="ARBA" id="ARBA00005462"/>
    </source>
</evidence>
<feature type="repeat" description="ARM" evidence="6">
    <location>
        <begin position="463"/>
        <end position="505"/>
    </location>
</feature>
<dbReference type="PANTHER" id="PTHR10372:SF1">
    <property type="entry name" value="PLAKOPHILIN-3"/>
    <property type="match status" value="1"/>
</dbReference>
<evidence type="ECO:0000256" key="1">
    <source>
        <dbReference type="ARBA" id="ARBA00004282"/>
    </source>
</evidence>
<evidence type="ECO:0000313" key="9">
    <source>
        <dbReference type="Proteomes" id="UP000694546"/>
    </source>
</evidence>
<reference evidence="8" key="1">
    <citation type="submission" date="2025-08" db="UniProtKB">
        <authorList>
            <consortium name="Ensembl"/>
        </authorList>
    </citation>
    <scope>IDENTIFICATION</scope>
</reference>
<dbReference type="InterPro" id="IPR000225">
    <property type="entry name" value="Armadillo"/>
</dbReference>
<accession>A0A8C5C8T1</accession>
<reference evidence="8" key="2">
    <citation type="submission" date="2025-09" db="UniProtKB">
        <authorList>
            <consortium name="Ensembl"/>
        </authorList>
    </citation>
    <scope>IDENTIFICATION</scope>
</reference>
<feature type="repeat" description="ARM" evidence="6">
    <location>
        <begin position="421"/>
        <end position="463"/>
    </location>
</feature>
<dbReference type="Ensembl" id="ENSGMOT00000058015.1">
    <property type="protein sequence ID" value="ENSGMOP00000057394.1"/>
    <property type="gene ID" value="ENSGMOG00000018398.2"/>
</dbReference>
<sequence>MSTIAASESVFLSALQPHTSVTTYGLPSDAQIGHGGTTVSDEAARARRVQQQVQMRLAEKSTLPRQNGGAGGYASSEYGGSSSAKYQTYNPGYSSKSFVYNPAKAMAPRMSQYSGSMPRGFSTRSAVDLGQLNRVSMAGAGIGGGGGESVMYQQRDVVMGGYQGAGRQQMSIGRGDPEIISLHSMRPQSAHVNSWIVDGSDAGSMVSERDATVSRQYSQNVSNGYNTQVRQTMQGGGTAYQAPMRRSLSGTLSRGTSMVGGGEAEMVQQSHSYKGPAYRTISRINNRNRASMGSVSGASTLQHQISSGSGYMGGGQDRGFVLGGMAGSQGNLMMMQRPGTMSRAMSVKSMHSVGRGMDVYDGDMDLRGSLGNLSGINNLDMPTAVQYLRESDPNLQVLGAAYIQHECYNNNDAKQEVRRCKGVGELVKLFNCDNEEVQRFATGATRNLIYENMDNKVALIDEGGIPQLVEALKETDEELRKNITGILWNLSSKDNLKEKLAKETLPELTEKILVPLCGTADGDSIQHTASEADIFYNTTGCLRNLSSVNEKTRQQMRETHGLVDSLVCYIKCSLEGNNPEDKGVENAVCVLRNLSYQLYSELPPSATLRLEGPSRASDTGNAEAIGCFTPKSRKAKNRKDKDLSTFTEVARVPKGMEWLWHPQIVSLYNRILRQCEINAITREAACGALQNITAGDKRWASVLSRVALEQERMLPVLMDLMRTDRDLELRSLTGFLRNLSRHAKDKNDMATKMVNNLVSKLPDDGNQKEPSSEVVVNICGILNNLVTSSSVAARDICFFDGLTKLVGIKNSHDHSAGKLKAAKAAATVLSNMFQYKKLHKDYKGVRKSCVNAPACFHSETQECHRSCTASGASVWRYSYSEGQRWSGDHLTPVSGEPVERLMTIITVVYDVNLFISAHRHTRRKGKQRLSVKTFSSL</sequence>
<evidence type="ECO:0000256" key="6">
    <source>
        <dbReference type="PROSITE-ProRule" id="PRU00259"/>
    </source>
</evidence>
<proteinExistence type="inferred from homology"/>
<dbReference type="AlphaFoldDB" id="A0A8C5C8T1"/>
<keyword evidence="5" id="KW-0965">Cell junction</keyword>
<dbReference type="Pfam" id="PF00514">
    <property type="entry name" value="Arm"/>
    <property type="match status" value="2"/>
</dbReference>
<evidence type="ECO:0000256" key="5">
    <source>
        <dbReference type="ARBA" id="ARBA00022949"/>
    </source>
</evidence>
<feature type="region of interest" description="Disordered" evidence="7">
    <location>
        <begin position="58"/>
        <end position="81"/>
    </location>
</feature>
<dbReference type="SMART" id="SM00185">
    <property type="entry name" value="ARM"/>
    <property type="match status" value="4"/>
</dbReference>
<evidence type="ECO:0000256" key="7">
    <source>
        <dbReference type="SAM" id="MobiDB-lite"/>
    </source>
</evidence>
<evidence type="ECO:0000256" key="4">
    <source>
        <dbReference type="ARBA" id="ARBA00022889"/>
    </source>
</evidence>
<gene>
    <name evidence="8" type="primary">PKP3</name>
</gene>
<dbReference type="GO" id="GO:0005737">
    <property type="term" value="C:cytoplasm"/>
    <property type="evidence" value="ECO:0007669"/>
    <property type="project" value="TreeGrafter"/>
</dbReference>
<comment type="similarity">
    <text evidence="2">Belongs to the beta-catenin family.</text>
</comment>
<protein>
    <submittedName>
        <fullName evidence="8">Plakophilin 3</fullName>
    </submittedName>
</protein>
<dbReference type="Proteomes" id="UP000694546">
    <property type="component" value="Chromosome 9"/>
</dbReference>
<dbReference type="GO" id="GO:0005886">
    <property type="term" value="C:plasma membrane"/>
    <property type="evidence" value="ECO:0007669"/>
    <property type="project" value="TreeGrafter"/>
</dbReference>
<dbReference type="GeneTree" id="ENSGT00940000159515"/>
<evidence type="ECO:0000256" key="3">
    <source>
        <dbReference type="ARBA" id="ARBA00022737"/>
    </source>
</evidence>
<dbReference type="OMA" id="SAAHYAM"/>
<dbReference type="InterPro" id="IPR016024">
    <property type="entry name" value="ARM-type_fold"/>
</dbReference>
<name>A0A8C5C8T1_GADMO</name>
<keyword evidence="4" id="KW-0130">Cell adhesion</keyword>
<comment type="subcellular location">
    <subcellularLocation>
        <location evidence="1">Cell junction</location>
    </subcellularLocation>
</comment>
<keyword evidence="3" id="KW-0677">Repeat</keyword>
<dbReference type="PROSITE" id="PS50176">
    <property type="entry name" value="ARM_REPEAT"/>
    <property type="match status" value="2"/>
</dbReference>
<dbReference type="InterPro" id="IPR028435">
    <property type="entry name" value="Plakophilin/d_Catenin"/>
</dbReference>
<organism evidence="8 9">
    <name type="scientific">Gadus morhua</name>
    <name type="common">Atlantic cod</name>
    <dbReference type="NCBI Taxonomy" id="8049"/>
    <lineage>
        <taxon>Eukaryota</taxon>
        <taxon>Metazoa</taxon>
        <taxon>Chordata</taxon>
        <taxon>Craniata</taxon>
        <taxon>Vertebrata</taxon>
        <taxon>Euteleostomi</taxon>
        <taxon>Actinopterygii</taxon>
        <taxon>Neopterygii</taxon>
        <taxon>Teleostei</taxon>
        <taxon>Neoteleostei</taxon>
        <taxon>Acanthomorphata</taxon>
        <taxon>Zeiogadaria</taxon>
        <taxon>Gadariae</taxon>
        <taxon>Gadiformes</taxon>
        <taxon>Gadoidei</taxon>
        <taxon>Gadidae</taxon>
        <taxon>Gadus</taxon>
    </lineage>
</organism>
<dbReference type="GO" id="GO:0005634">
    <property type="term" value="C:nucleus"/>
    <property type="evidence" value="ECO:0007669"/>
    <property type="project" value="TreeGrafter"/>
</dbReference>
<dbReference type="SUPFAM" id="SSF48371">
    <property type="entry name" value="ARM repeat"/>
    <property type="match status" value="1"/>
</dbReference>
<keyword evidence="9" id="KW-1185">Reference proteome</keyword>
<dbReference type="InterPro" id="IPR011989">
    <property type="entry name" value="ARM-like"/>
</dbReference>
<dbReference type="GO" id="GO:0098609">
    <property type="term" value="P:cell-cell adhesion"/>
    <property type="evidence" value="ECO:0007669"/>
    <property type="project" value="InterPro"/>
</dbReference>
<dbReference type="PANTHER" id="PTHR10372">
    <property type="entry name" value="PLAKOPHILLIN-RELATED"/>
    <property type="match status" value="1"/>
</dbReference>